<comment type="caution">
    <text evidence="1">The sequence shown here is derived from an EMBL/GenBank/DDBJ whole genome shotgun (WGS) entry which is preliminary data.</text>
</comment>
<evidence type="ECO:0000313" key="1">
    <source>
        <dbReference type="EMBL" id="MET2825480.1"/>
    </source>
</evidence>
<accession>A0ABV2D621</accession>
<organism evidence="1 2">
    <name type="scientific">Mesorhizobium shangrilense</name>
    <dbReference type="NCBI Taxonomy" id="460060"/>
    <lineage>
        <taxon>Bacteria</taxon>
        <taxon>Pseudomonadati</taxon>
        <taxon>Pseudomonadota</taxon>
        <taxon>Alphaproteobacteria</taxon>
        <taxon>Hyphomicrobiales</taxon>
        <taxon>Phyllobacteriaceae</taxon>
        <taxon>Mesorhizobium</taxon>
    </lineage>
</organism>
<dbReference type="EMBL" id="JBEWSZ010000001">
    <property type="protein sequence ID" value="MET2825480.1"/>
    <property type="molecule type" value="Genomic_DNA"/>
</dbReference>
<dbReference type="InterPro" id="IPR031856">
    <property type="entry name" value="YdaS_toxin-like"/>
</dbReference>
<dbReference type="InterPro" id="IPR010982">
    <property type="entry name" value="Lambda_DNA-bd_dom_sf"/>
</dbReference>
<evidence type="ECO:0000313" key="2">
    <source>
        <dbReference type="Proteomes" id="UP001548832"/>
    </source>
</evidence>
<keyword evidence="2" id="KW-1185">Reference proteome</keyword>
<dbReference type="RefSeq" id="WP_354457574.1">
    <property type="nucleotide sequence ID" value="NZ_JBEWSZ010000001.1"/>
</dbReference>
<dbReference type="SUPFAM" id="SSF47413">
    <property type="entry name" value="lambda repressor-like DNA-binding domains"/>
    <property type="match status" value="1"/>
</dbReference>
<name>A0ABV2D621_9HYPH</name>
<reference evidence="1 2" key="1">
    <citation type="submission" date="2024-06" db="EMBL/GenBank/DDBJ databases">
        <authorList>
            <person name="Kim D.-U."/>
        </authorList>
    </citation>
    <scope>NUCLEOTIDE SEQUENCE [LARGE SCALE GENOMIC DNA]</scope>
    <source>
        <strain evidence="1 2">KACC15460</strain>
    </source>
</reference>
<dbReference type="Gene3D" id="1.10.260.40">
    <property type="entry name" value="lambda repressor-like DNA-binding domains"/>
    <property type="match status" value="1"/>
</dbReference>
<protein>
    <submittedName>
        <fullName evidence="1">Cro/CI family transcriptional regulator</fullName>
    </submittedName>
</protein>
<dbReference type="Pfam" id="PF15943">
    <property type="entry name" value="YdaS_toxin"/>
    <property type="match status" value="1"/>
</dbReference>
<sequence length="84" mass="8798">MSALDLALQRAGSASALARLLQVTPSAVLQWQDVPARRVLEVERFTGVSRHALRPDIFGPALQGAVSQSSAPDGAMIDLMGDAA</sequence>
<proteinExistence type="predicted"/>
<gene>
    <name evidence="1" type="ORF">ABVQ20_00655</name>
</gene>
<dbReference type="Proteomes" id="UP001548832">
    <property type="component" value="Unassembled WGS sequence"/>
</dbReference>